<dbReference type="EMBL" id="JAPWGY010000001">
    <property type="protein sequence ID" value="MCZ4279769.1"/>
    <property type="molecule type" value="Genomic_DNA"/>
</dbReference>
<dbReference type="Proteomes" id="UP001069802">
    <property type="component" value="Unassembled WGS sequence"/>
</dbReference>
<gene>
    <name evidence="1" type="ORF">O4H49_03195</name>
</gene>
<organism evidence="1 2">
    <name type="scientific">Kiloniella laminariae</name>
    <dbReference type="NCBI Taxonomy" id="454162"/>
    <lineage>
        <taxon>Bacteria</taxon>
        <taxon>Pseudomonadati</taxon>
        <taxon>Pseudomonadota</taxon>
        <taxon>Alphaproteobacteria</taxon>
        <taxon>Rhodospirillales</taxon>
        <taxon>Kiloniellaceae</taxon>
        <taxon>Kiloniella</taxon>
    </lineage>
</organism>
<evidence type="ECO:0000313" key="2">
    <source>
        <dbReference type="Proteomes" id="UP001069802"/>
    </source>
</evidence>
<keyword evidence="2" id="KW-1185">Reference proteome</keyword>
<reference evidence="1" key="1">
    <citation type="submission" date="2022-12" db="EMBL/GenBank/DDBJ databases">
        <title>Bacterial isolates from different developmental stages of Nematostella vectensis.</title>
        <authorList>
            <person name="Fraune S."/>
        </authorList>
    </citation>
    <scope>NUCLEOTIDE SEQUENCE</scope>
    <source>
        <strain evidence="1">G21630-S1</strain>
    </source>
</reference>
<sequence length="113" mass="12779">MQQLWLELTFPYACGGRVAAEFDVRVAIGLEDDTLLAGEVELYGYDKAHIGAYQSCDDQPLCQKIRNYLLTTDREIRRAQELLARQSATKPASPFAAFIRPYQESFSPGFSLR</sequence>
<dbReference type="RefSeq" id="WP_269421966.1">
    <property type="nucleotide sequence ID" value="NZ_JAPWGY010000001.1"/>
</dbReference>
<accession>A0ABT4LF97</accession>
<evidence type="ECO:0000313" key="1">
    <source>
        <dbReference type="EMBL" id="MCZ4279769.1"/>
    </source>
</evidence>
<comment type="caution">
    <text evidence="1">The sequence shown here is derived from an EMBL/GenBank/DDBJ whole genome shotgun (WGS) entry which is preliminary data.</text>
</comment>
<proteinExistence type="predicted"/>
<protein>
    <submittedName>
        <fullName evidence="1">Uncharacterized protein</fullName>
    </submittedName>
</protein>
<name>A0ABT4LF97_9PROT</name>